<dbReference type="SUPFAM" id="SSF102405">
    <property type="entry name" value="MCP/YpsA-like"/>
    <property type="match status" value="1"/>
</dbReference>
<dbReference type="Pfam" id="PF12694">
    <property type="entry name" value="cpYpsA"/>
    <property type="match status" value="1"/>
</dbReference>
<protein>
    <recommendedName>
        <fullName evidence="4">Molybdenum carrier</fullName>
    </recommendedName>
</protein>
<sequence>MIRKIVSGGQSGADRAALDMAIELGIAFGGWVPKGRLAEDGALPDTYSDMVEAPSSEPDIRTALNVQDSDATLVFSHGDLSGGSMFTASTAEQLRKPWTHIDFTRLTVPDAVREVTCWLAAIRPATLNVAGPRASEDPIIYSKTKRVLEAVLMEMKQPFKNPVQREELFAAALARREEALANFRHWDQVRWLVPYWYCVLATAAGGLMAYLALPENEMFLRAANGGLAIFGILCLKLVWNLSNYHNAGLQRYESFLDQLPLDDQARSALRIDLPFTLVSTKAWSSATFWFFVFIVVLTLGFGATAVFGIRWSALGS</sequence>
<evidence type="ECO:0008006" key="4">
    <source>
        <dbReference type="Google" id="ProtNLM"/>
    </source>
</evidence>
<dbReference type="AlphaFoldDB" id="A0A6S6YX68"/>
<evidence type="ECO:0000313" key="3">
    <source>
        <dbReference type="Proteomes" id="UP000494108"/>
    </source>
</evidence>
<proteinExistence type="predicted"/>
<dbReference type="RefSeq" id="WP_175173778.1">
    <property type="nucleotide sequence ID" value="NZ_CADIJX010000002.1"/>
</dbReference>
<feature type="transmembrane region" description="Helical" evidence="1">
    <location>
        <begin position="192"/>
        <end position="213"/>
    </location>
</feature>
<accession>A0A6S6YX68</accession>
<organism evidence="2 3">
    <name type="scientific">Achromobacter pestifer</name>
    <dbReference type="NCBI Taxonomy" id="1353889"/>
    <lineage>
        <taxon>Bacteria</taxon>
        <taxon>Pseudomonadati</taxon>
        <taxon>Pseudomonadota</taxon>
        <taxon>Betaproteobacteria</taxon>
        <taxon>Burkholderiales</taxon>
        <taxon>Alcaligenaceae</taxon>
        <taxon>Achromobacter</taxon>
    </lineage>
</organism>
<keyword evidence="3" id="KW-1185">Reference proteome</keyword>
<keyword evidence="1" id="KW-1133">Transmembrane helix</keyword>
<dbReference type="Gene3D" id="3.40.50.450">
    <property type="match status" value="1"/>
</dbReference>
<evidence type="ECO:0000313" key="2">
    <source>
        <dbReference type="EMBL" id="CAB3634782.1"/>
    </source>
</evidence>
<name>A0A6S6YX68_9BURK</name>
<dbReference type="Proteomes" id="UP000494108">
    <property type="component" value="Unassembled WGS sequence"/>
</dbReference>
<dbReference type="EMBL" id="CADIJX010000002">
    <property type="protein sequence ID" value="CAB3634782.1"/>
    <property type="molecule type" value="Genomic_DNA"/>
</dbReference>
<feature type="transmembrane region" description="Helical" evidence="1">
    <location>
        <begin position="288"/>
        <end position="309"/>
    </location>
</feature>
<keyword evidence="1" id="KW-0812">Transmembrane</keyword>
<reference evidence="2 3" key="1">
    <citation type="submission" date="2020-04" db="EMBL/GenBank/DDBJ databases">
        <authorList>
            <person name="De Canck E."/>
        </authorList>
    </citation>
    <scope>NUCLEOTIDE SEQUENCE [LARGE SCALE GENOMIC DNA]</scope>
    <source>
        <strain evidence="2 3">LMG 3431</strain>
    </source>
</reference>
<keyword evidence="1" id="KW-0472">Membrane</keyword>
<gene>
    <name evidence="2" type="ORF">LMG3431_01424</name>
</gene>
<dbReference type="InterPro" id="IPR024755">
    <property type="entry name" value="cpYpsA"/>
</dbReference>
<evidence type="ECO:0000256" key="1">
    <source>
        <dbReference type="SAM" id="Phobius"/>
    </source>
</evidence>
<feature type="transmembrane region" description="Helical" evidence="1">
    <location>
        <begin position="219"/>
        <end position="239"/>
    </location>
</feature>